<proteinExistence type="predicted"/>
<protein>
    <submittedName>
        <fullName evidence="1">Uncharacterized protein</fullName>
    </submittedName>
</protein>
<evidence type="ECO:0000313" key="1">
    <source>
        <dbReference type="EMBL" id="KAH7852104.1"/>
    </source>
</evidence>
<dbReference type="Proteomes" id="UP000828048">
    <property type="component" value="Chromosome 8"/>
</dbReference>
<keyword evidence="2" id="KW-1185">Reference proteome</keyword>
<dbReference type="EMBL" id="CM037158">
    <property type="protein sequence ID" value="KAH7852104.1"/>
    <property type="molecule type" value="Genomic_DNA"/>
</dbReference>
<gene>
    <name evidence="1" type="ORF">Vadar_020751</name>
</gene>
<comment type="caution">
    <text evidence="1">The sequence shown here is derived from an EMBL/GenBank/DDBJ whole genome shotgun (WGS) entry which is preliminary data.</text>
</comment>
<reference evidence="1 2" key="1">
    <citation type="journal article" date="2021" name="Hortic Res">
        <title>High-quality reference genome and annotation aids understanding of berry development for evergreen blueberry (Vaccinium darrowii).</title>
        <authorList>
            <person name="Yu J."/>
            <person name="Hulse-Kemp A.M."/>
            <person name="Babiker E."/>
            <person name="Staton M."/>
        </authorList>
    </citation>
    <scope>NUCLEOTIDE SEQUENCE [LARGE SCALE GENOMIC DNA]</scope>
    <source>
        <strain evidence="2">cv. NJ 8807/NJ 8810</strain>
        <tissue evidence="1">Young leaf</tissue>
    </source>
</reference>
<name>A0ACB7YG19_9ERIC</name>
<sequence length="143" mass="15976">MSVYYYFKASQDDESIIPTKPFDDDECDSYFYIKISAELDAEHVARFWVPFDGLIDHDFSTSRPIVSAMLSEVGVPIDDHPDMVDHIIGCAHSMASESRNLGSVILPMFVHIISEDCVLDDDVCVDDNLVFSESSMEGTVGLK</sequence>
<organism evidence="1 2">
    <name type="scientific">Vaccinium darrowii</name>
    <dbReference type="NCBI Taxonomy" id="229202"/>
    <lineage>
        <taxon>Eukaryota</taxon>
        <taxon>Viridiplantae</taxon>
        <taxon>Streptophyta</taxon>
        <taxon>Embryophyta</taxon>
        <taxon>Tracheophyta</taxon>
        <taxon>Spermatophyta</taxon>
        <taxon>Magnoliopsida</taxon>
        <taxon>eudicotyledons</taxon>
        <taxon>Gunneridae</taxon>
        <taxon>Pentapetalae</taxon>
        <taxon>asterids</taxon>
        <taxon>Ericales</taxon>
        <taxon>Ericaceae</taxon>
        <taxon>Vaccinioideae</taxon>
        <taxon>Vaccinieae</taxon>
        <taxon>Vaccinium</taxon>
    </lineage>
</organism>
<evidence type="ECO:0000313" key="2">
    <source>
        <dbReference type="Proteomes" id="UP000828048"/>
    </source>
</evidence>
<accession>A0ACB7YG19</accession>